<name>A0ABM7YKW6_9BURK</name>
<dbReference type="RefSeq" id="WP_310742595.1">
    <property type="nucleotide sequence ID" value="NZ_AP025730.1"/>
</dbReference>
<keyword evidence="4" id="KW-1185">Reference proteome</keyword>
<comment type="subcellular location">
    <subcellularLocation>
        <location evidence="1">Cell envelope</location>
    </subcellularLocation>
</comment>
<sequence length="457" mass="50209">MKPSSDQLLELLRAAAAATTPAERRFVLLNRTREWLPYETALLWHPRQGIVAHSGVADVDRLGPYAQWIDRLARHLADHPADRPAGPVHAGQVDAALGGDWAQWWPSQLLWLPGDGAATADGEPDAQATWLLLRDLPWMPDEQAALQDWQRLWRQSVRAAAAHTRRPRLINLAAWRAPRDAGSARAPAWQRHRGWIAAAALLLAACLPVRLTLRAPGELVPREPTVLRVALEGTVQRLRVEPNQVVQAGQVVAELDDATQASRLQVARQALATAEAEWRQTSQLALSDARAKVQLAAAQGKHEEKTTEVAYLEQQVQRTALLAPHAGVVLVDDPGSWSGRTVSAGEAVMRLAQPQDQELEAWLPVGDAIDLAPGSSMQLHLASRPGEPVAATLRLYAYEAERRPDGSYAYRLRGQLTGPARERLGARGTVRIDGPRVPLIYWVLRRPLAALREVTGL</sequence>
<dbReference type="Proteomes" id="UP001057498">
    <property type="component" value="Chromosome"/>
</dbReference>
<organism evidence="3 4">
    <name type="scientific">Sphaerotilus microaerophilus</name>
    <dbReference type="NCBI Taxonomy" id="2914710"/>
    <lineage>
        <taxon>Bacteria</taxon>
        <taxon>Pseudomonadati</taxon>
        <taxon>Pseudomonadota</taxon>
        <taxon>Betaproteobacteria</taxon>
        <taxon>Burkholderiales</taxon>
        <taxon>Sphaerotilaceae</taxon>
        <taxon>Sphaerotilus</taxon>
    </lineage>
</organism>
<evidence type="ECO:0000313" key="4">
    <source>
        <dbReference type="Proteomes" id="UP001057498"/>
    </source>
</evidence>
<evidence type="ECO:0000313" key="3">
    <source>
        <dbReference type="EMBL" id="BDI05076.1"/>
    </source>
</evidence>
<evidence type="ECO:0000256" key="1">
    <source>
        <dbReference type="ARBA" id="ARBA00004196"/>
    </source>
</evidence>
<dbReference type="EMBL" id="AP025730">
    <property type="protein sequence ID" value="BDI05076.1"/>
    <property type="molecule type" value="Genomic_DNA"/>
</dbReference>
<dbReference type="PANTHER" id="PTHR32347:SF23">
    <property type="entry name" value="BLL5650 PROTEIN"/>
    <property type="match status" value="1"/>
</dbReference>
<evidence type="ECO:0000256" key="2">
    <source>
        <dbReference type="ARBA" id="ARBA00023054"/>
    </source>
</evidence>
<protein>
    <recommendedName>
        <fullName evidence="5">HlyD family secretion protein</fullName>
    </recommendedName>
</protein>
<evidence type="ECO:0008006" key="5">
    <source>
        <dbReference type="Google" id="ProtNLM"/>
    </source>
</evidence>
<gene>
    <name evidence="3" type="ORF">CATMQ487_20460</name>
</gene>
<dbReference type="PANTHER" id="PTHR32347">
    <property type="entry name" value="EFFLUX SYSTEM COMPONENT YKNX-RELATED"/>
    <property type="match status" value="1"/>
</dbReference>
<proteinExistence type="predicted"/>
<dbReference type="Gene3D" id="2.40.50.100">
    <property type="match status" value="1"/>
</dbReference>
<accession>A0ABM7YKW6</accession>
<reference evidence="3" key="1">
    <citation type="submission" date="2022-04" db="EMBL/GenBank/DDBJ databases">
        <title>Whole genome sequence of Sphaerotilus sp. FB-5.</title>
        <authorList>
            <person name="Takeda M."/>
            <person name="Narihara S."/>
            <person name="Akimoto M."/>
            <person name="Akimoto R."/>
            <person name="Nishiyashiki S."/>
            <person name="Murakami T."/>
        </authorList>
    </citation>
    <scope>NUCLEOTIDE SEQUENCE</scope>
    <source>
        <strain evidence="3">FB-5</strain>
    </source>
</reference>
<keyword evidence="2" id="KW-0175">Coiled coil</keyword>
<dbReference type="SUPFAM" id="SSF111369">
    <property type="entry name" value="HlyD-like secretion proteins"/>
    <property type="match status" value="1"/>
</dbReference>
<dbReference type="InterPro" id="IPR050465">
    <property type="entry name" value="UPF0194_transport"/>
</dbReference>